<dbReference type="RefSeq" id="WP_085029951.1">
    <property type="nucleotide sequence ID" value="NZ_CP020772.1"/>
</dbReference>
<evidence type="ECO:0000313" key="4">
    <source>
        <dbReference type="Proteomes" id="UP000192527"/>
    </source>
</evidence>
<keyword evidence="1" id="KW-0812">Transmembrane</keyword>
<dbReference type="Pfam" id="PF01514">
    <property type="entry name" value="YscJ_FliF"/>
    <property type="match status" value="1"/>
</dbReference>
<accession>A0A1W5ZW15</accession>
<keyword evidence="4" id="KW-1185">Reference proteome</keyword>
<dbReference type="Proteomes" id="UP000192527">
    <property type="component" value="Chromosome"/>
</dbReference>
<keyword evidence="1" id="KW-0472">Membrane</keyword>
<organism evidence="3 4">
    <name type="scientific">Halobacillus mangrovi</name>
    <dbReference type="NCBI Taxonomy" id="402384"/>
    <lineage>
        <taxon>Bacteria</taxon>
        <taxon>Bacillati</taxon>
        <taxon>Bacillota</taxon>
        <taxon>Bacilli</taxon>
        <taxon>Bacillales</taxon>
        <taxon>Bacillaceae</taxon>
        <taxon>Halobacillus</taxon>
    </lineage>
</organism>
<dbReference type="OrthoDB" id="9807026at2"/>
<proteinExistence type="predicted"/>
<evidence type="ECO:0000256" key="1">
    <source>
        <dbReference type="SAM" id="Phobius"/>
    </source>
</evidence>
<dbReference type="STRING" id="402384.HM131_11795"/>
<feature type="domain" description="Flagellar M-ring N-terminal" evidence="2">
    <location>
        <begin position="46"/>
        <end position="108"/>
    </location>
</feature>
<dbReference type="PANTHER" id="PTHR30046:SF0">
    <property type="entry name" value="FLAGELLAR M-RING PROTEIN"/>
    <property type="match status" value="1"/>
</dbReference>
<dbReference type="EMBL" id="CP020772">
    <property type="protein sequence ID" value="ARI77485.1"/>
    <property type="molecule type" value="Genomic_DNA"/>
</dbReference>
<feature type="transmembrane region" description="Helical" evidence="1">
    <location>
        <begin position="25"/>
        <end position="45"/>
    </location>
</feature>
<sequence length="110" mass="12126">MKEKFITYKNRIEKFWGNTSKSQKGMVIGVTSFLTLILITVSIFSSNTKMIPLYKDLTLQEMGQIKTELDTRGIPCELEQGGTTILVPDNQAETLLVDLAASGLPNSGTI</sequence>
<dbReference type="AlphaFoldDB" id="A0A1W5ZW15"/>
<name>A0A1W5ZW15_9BACI</name>
<keyword evidence="1" id="KW-1133">Transmembrane helix</keyword>
<evidence type="ECO:0000259" key="2">
    <source>
        <dbReference type="Pfam" id="PF01514"/>
    </source>
</evidence>
<reference evidence="3 4" key="1">
    <citation type="submission" date="2017-04" db="EMBL/GenBank/DDBJ databases">
        <title>The whole genome sequencing and assembly of Halobacillus mangrovi strain.</title>
        <authorList>
            <person name="Lee S.-J."/>
            <person name="Park M.-K."/>
            <person name="Kim J.-Y."/>
            <person name="Lee Y.-J."/>
            <person name="Yi H."/>
            <person name="Bahn Y.-S."/>
            <person name="Kim J.F."/>
            <person name="Lee D.-W."/>
        </authorList>
    </citation>
    <scope>NUCLEOTIDE SEQUENCE [LARGE SCALE GENOMIC DNA]</scope>
    <source>
        <strain evidence="3 4">KTB 131</strain>
    </source>
</reference>
<evidence type="ECO:0000313" key="3">
    <source>
        <dbReference type="EMBL" id="ARI77485.1"/>
    </source>
</evidence>
<dbReference type="KEGG" id="hmn:HM131_11795"/>
<gene>
    <name evidence="3" type="ORF">HM131_11795</name>
</gene>
<dbReference type="InterPro" id="IPR043427">
    <property type="entry name" value="YscJ/FliF"/>
</dbReference>
<protein>
    <recommendedName>
        <fullName evidence="2">Flagellar M-ring N-terminal domain-containing protein</fullName>
    </recommendedName>
</protein>
<dbReference type="PANTHER" id="PTHR30046">
    <property type="entry name" value="FLAGELLAR M-RING PROTEIN"/>
    <property type="match status" value="1"/>
</dbReference>
<dbReference type="InterPro" id="IPR006182">
    <property type="entry name" value="FliF_N_dom"/>
</dbReference>